<keyword evidence="5" id="KW-0732">Signal</keyword>
<dbReference type="InterPro" id="IPR058625">
    <property type="entry name" value="MdtA-like_BSH"/>
</dbReference>
<dbReference type="FunFam" id="2.40.30.170:FF:000010">
    <property type="entry name" value="Efflux RND transporter periplasmic adaptor subunit"/>
    <property type="match status" value="1"/>
</dbReference>
<dbReference type="GO" id="GO:1990281">
    <property type="term" value="C:efflux pump complex"/>
    <property type="evidence" value="ECO:0007669"/>
    <property type="project" value="TreeGrafter"/>
</dbReference>
<feature type="domain" description="CusB-like beta-barrel" evidence="7">
    <location>
        <begin position="187"/>
        <end position="260"/>
    </location>
</feature>
<feature type="domain" description="Multidrug resistance protein MdtA-like barrel-sandwich hybrid" evidence="6">
    <location>
        <begin position="54"/>
        <end position="172"/>
    </location>
</feature>
<protein>
    <submittedName>
        <fullName evidence="9">Membrane fusion protein, multidrug efflux system</fullName>
    </submittedName>
</protein>
<dbReference type="Proteomes" id="UP000184170">
    <property type="component" value="Unassembled WGS sequence"/>
</dbReference>
<name>A0A1M5E627_9GAMM</name>
<evidence type="ECO:0000259" key="6">
    <source>
        <dbReference type="Pfam" id="PF25917"/>
    </source>
</evidence>
<dbReference type="Gene3D" id="2.40.30.170">
    <property type="match status" value="1"/>
</dbReference>
<dbReference type="Pfam" id="PF25954">
    <property type="entry name" value="Beta-barrel_RND_2"/>
    <property type="match status" value="1"/>
</dbReference>
<dbReference type="Gene3D" id="1.10.287.470">
    <property type="entry name" value="Helix hairpin bin"/>
    <property type="match status" value="1"/>
</dbReference>
<evidence type="ECO:0000256" key="2">
    <source>
        <dbReference type="ARBA" id="ARBA00009477"/>
    </source>
</evidence>
<dbReference type="RefSeq" id="WP_073275814.1">
    <property type="nucleotide sequence ID" value="NZ_FQVA01000003.1"/>
</dbReference>
<dbReference type="Gene3D" id="2.40.50.100">
    <property type="match status" value="1"/>
</dbReference>
<dbReference type="OrthoDB" id="9806939at2"/>
<keyword evidence="4" id="KW-0175">Coiled coil</keyword>
<feature type="domain" description="Multidrug resistance protein MdtA-like C-terminal permuted SH3" evidence="8">
    <location>
        <begin position="263"/>
        <end position="324"/>
    </location>
</feature>
<dbReference type="AlphaFoldDB" id="A0A1M5E627"/>
<dbReference type="PANTHER" id="PTHR30469">
    <property type="entry name" value="MULTIDRUG RESISTANCE PROTEIN MDTA"/>
    <property type="match status" value="1"/>
</dbReference>
<dbReference type="InterPro" id="IPR006143">
    <property type="entry name" value="RND_pump_MFP"/>
</dbReference>
<sequence length="345" mass="37480">MKTFGVFALSLLFLPPALLAQSAGPVPVRTALVQEQEVANRLEALGTARAWEFVSIRASETEQVTRIAFESGQKVKAGDLLVELNHAEELAELAGARASLERYQRDAERLQRLERDKLATREQLDAASTLVAETRARIAALEARIADRVIRAPFDGQLGLRNISLGTLVSPTTEIATLQDLARLKLDFTLPERQLPLIDGGMAIQARSQAHPGRVFPGEVMLVEARVDPQTRAFTVRAQLDNRDGLLKPGMLLTVEIISEQRQALTIPEAALVPLADTQSVYVLERGEAGQVARLRQVTLGRRFPGRVEVLSGLSADEQVVTRGTLHIRDGQAVVAESASGVGAL</sequence>
<organism evidence="9 10">
    <name type="scientific">Microbulbifer donghaiensis</name>
    <dbReference type="NCBI Taxonomy" id="494016"/>
    <lineage>
        <taxon>Bacteria</taxon>
        <taxon>Pseudomonadati</taxon>
        <taxon>Pseudomonadota</taxon>
        <taxon>Gammaproteobacteria</taxon>
        <taxon>Cellvibrionales</taxon>
        <taxon>Microbulbiferaceae</taxon>
        <taxon>Microbulbifer</taxon>
    </lineage>
</organism>
<gene>
    <name evidence="9" type="ORF">SAMN04487965_2602</name>
</gene>
<dbReference type="Gene3D" id="2.40.420.20">
    <property type="match status" value="1"/>
</dbReference>
<evidence type="ECO:0000313" key="9">
    <source>
        <dbReference type="EMBL" id="SHF74718.1"/>
    </source>
</evidence>
<evidence type="ECO:0000259" key="8">
    <source>
        <dbReference type="Pfam" id="PF25967"/>
    </source>
</evidence>
<dbReference type="STRING" id="494016.SAMN04487965_2602"/>
<feature type="chain" id="PRO_5012589949" evidence="5">
    <location>
        <begin position="21"/>
        <end position="345"/>
    </location>
</feature>
<dbReference type="Pfam" id="PF25967">
    <property type="entry name" value="RND-MFP_C"/>
    <property type="match status" value="1"/>
</dbReference>
<dbReference type="SUPFAM" id="SSF111369">
    <property type="entry name" value="HlyD-like secretion proteins"/>
    <property type="match status" value="1"/>
</dbReference>
<comment type="similarity">
    <text evidence="2">Belongs to the membrane fusion protein (MFP) (TC 8.A.1) family.</text>
</comment>
<proteinExistence type="inferred from homology"/>
<evidence type="ECO:0000313" key="10">
    <source>
        <dbReference type="Proteomes" id="UP000184170"/>
    </source>
</evidence>
<keyword evidence="3" id="KW-0813">Transport</keyword>
<dbReference type="PANTHER" id="PTHR30469:SF16">
    <property type="entry name" value="HAE1 FAMILY EFFLUX PUMP MFP COMPONENT"/>
    <property type="match status" value="1"/>
</dbReference>
<dbReference type="Pfam" id="PF25917">
    <property type="entry name" value="BSH_RND"/>
    <property type="match status" value="1"/>
</dbReference>
<evidence type="ECO:0000259" key="7">
    <source>
        <dbReference type="Pfam" id="PF25954"/>
    </source>
</evidence>
<dbReference type="EMBL" id="FQVA01000003">
    <property type="protein sequence ID" value="SHF74718.1"/>
    <property type="molecule type" value="Genomic_DNA"/>
</dbReference>
<dbReference type="GO" id="GO:0015562">
    <property type="term" value="F:efflux transmembrane transporter activity"/>
    <property type="evidence" value="ECO:0007669"/>
    <property type="project" value="TreeGrafter"/>
</dbReference>
<feature type="signal peptide" evidence="5">
    <location>
        <begin position="1"/>
        <end position="20"/>
    </location>
</feature>
<evidence type="ECO:0000256" key="1">
    <source>
        <dbReference type="ARBA" id="ARBA00004196"/>
    </source>
</evidence>
<reference evidence="10" key="1">
    <citation type="submission" date="2016-11" db="EMBL/GenBank/DDBJ databases">
        <authorList>
            <person name="Varghese N."/>
            <person name="Submissions S."/>
        </authorList>
    </citation>
    <scope>NUCLEOTIDE SEQUENCE [LARGE SCALE GENOMIC DNA]</scope>
    <source>
        <strain evidence="10">CGMCC 1.7063</strain>
    </source>
</reference>
<dbReference type="NCBIfam" id="TIGR01730">
    <property type="entry name" value="RND_mfp"/>
    <property type="match status" value="1"/>
</dbReference>
<feature type="coiled-coil region" evidence="4">
    <location>
        <begin position="86"/>
        <end position="144"/>
    </location>
</feature>
<dbReference type="InterPro" id="IPR058792">
    <property type="entry name" value="Beta-barrel_RND_2"/>
</dbReference>
<keyword evidence="10" id="KW-1185">Reference proteome</keyword>
<evidence type="ECO:0000256" key="5">
    <source>
        <dbReference type="SAM" id="SignalP"/>
    </source>
</evidence>
<evidence type="ECO:0000256" key="4">
    <source>
        <dbReference type="SAM" id="Coils"/>
    </source>
</evidence>
<accession>A0A1M5E627</accession>
<evidence type="ECO:0000256" key="3">
    <source>
        <dbReference type="ARBA" id="ARBA00022448"/>
    </source>
</evidence>
<comment type="subcellular location">
    <subcellularLocation>
        <location evidence="1">Cell envelope</location>
    </subcellularLocation>
</comment>
<dbReference type="InterPro" id="IPR058627">
    <property type="entry name" value="MdtA-like_C"/>
</dbReference>